<organism evidence="1">
    <name type="scientific">Bacillus cereus</name>
    <dbReference type="NCBI Taxonomy" id="1396"/>
    <lineage>
        <taxon>Bacteria</taxon>
        <taxon>Bacillati</taxon>
        <taxon>Bacillota</taxon>
        <taxon>Bacilli</taxon>
        <taxon>Bacillales</taxon>
        <taxon>Bacillaceae</taxon>
        <taxon>Bacillus</taxon>
        <taxon>Bacillus cereus group</taxon>
    </lineage>
</organism>
<reference evidence="1" key="1">
    <citation type="journal article" date="2007" name="J. Bacteriol.">
        <title>Complete sequence analysis of novel plasmids from emetic and periodontal Bacillus cereus isolates reveals a common evolutionary history among the B. cereus-group plasmids, including Bacillus anthracis pXO1.</title>
        <authorList>
            <person name="Rasko D.A."/>
            <person name="Rosovitz M.J."/>
            <person name="Okstad O.A."/>
            <person name="Fouts D.E."/>
            <person name="Jiang L."/>
            <person name="Cer R.Z."/>
            <person name="Kolsto A.B."/>
            <person name="Gill S.R."/>
            <person name="Ravel J."/>
        </authorList>
    </citation>
    <scope>NUCLEOTIDE SEQUENCE</scope>
    <source>
        <strain evidence="2">AH818</strain>
        <strain evidence="1">AH820</strain>
        <plasmid evidence="1">pPER272</plasmid>
    </source>
</reference>
<gene>
    <name evidence="2" type="ORF">pPER272_0091</name>
    <name evidence="1" type="ORF">pPER272_AH820_0091</name>
</gene>
<dbReference type="EMBL" id="DQ889678">
    <property type="protein sequence ID" value="ABK01066.1"/>
    <property type="molecule type" value="Genomic_DNA"/>
</dbReference>
<keyword evidence="1" id="KW-0614">Plasmid</keyword>
<protein>
    <submittedName>
        <fullName evidence="1">Uncharacterized protein</fullName>
    </submittedName>
</protein>
<evidence type="ECO:0000313" key="1">
    <source>
        <dbReference type="EMBL" id="ABK00801.1"/>
    </source>
</evidence>
<accession>A1BZC1</accession>
<evidence type="ECO:0000313" key="2">
    <source>
        <dbReference type="EMBL" id="ABK01066.1"/>
    </source>
</evidence>
<name>A1BZC1_BACCE</name>
<sequence length="34" mass="3848">MSIIVKPLEYKIIQNAKSVLLKTNAITYAVKKDL</sequence>
<proteinExistence type="predicted"/>
<geneLocation type="plasmid" evidence="1">
    <name>pPER272</name>
</geneLocation>
<dbReference type="EMBL" id="DQ889677">
    <property type="protein sequence ID" value="ABK00801.1"/>
    <property type="molecule type" value="Genomic_DNA"/>
</dbReference>
<dbReference type="AlphaFoldDB" id="A1BZC1"/>